<protein>
    <recommendedName>
        <fullName evidence="7">GTD-binding domain-containing protein</fullName>
    </recommendedName>
</protein>
<feature type="compositionally biased region" description="Basic and acidic residues" evidence="5">
    <location>
        <begin position="335"/>
        <end position="350"/>
    </location>
</feature>
<accession>A0A5N6MCW0</accession>
<keyword evidence="2 6" id="KW-0812">Transmembrane</keyword>
<evidence type="ECO:0000256" key="3">
    <source>
        <dbReference type="ARBA" id="ARBA00022989"/>
    </source>
</evidence>
<reference evidence="8 9" key="1">
    <citation type="submission" date="2019-05" db="EMBL/GenBank/DDBJ databases">
        <title>Mikania micrantha, genome provides insights into the molecular mechanism of rapid growth.</title>
        <authorList>
            <person name="Liu B."/>
        </authorList>
    </citation>
    <scope>NUCLEOTIDE SEQUENCE [LARGE SCALE GENOMIC DNA]</scope>
    <source>
        <strain evidence="8">NLD-2019</strain>
        <tissue evidence="8">Leaf</tissue>
    </source>
</reference>
<feature type="transmembrane region" description="Helical" evidence="6">
    <location>
        <begin position="18"/>
        <end position="38"/>
    </location>
</feature>
<evidence type="ECO:0000256" key="4">
    <source>
        <dbReference type="ARBA" id="ARBA00023136"/>
    </source>
</evidence>
<dbReference type="Pfam" id="PF04576">
    <property type="entry name" value="Zein-binding"/>
    <property type="match status" value="1"/>
</dbReference>
<dbReference type="EMBL" id="SZYD01000016">
    <property type="protein sequence ID" value="KAD3338337.1"/>
    <property type="molecule type" value="Genomic_DNA"/>
</dbReference>
<dbReference type="PANTHER" id="PTHR31448:SF39">
    <property type="entry name" value="MYOSIN-BINDING PROTEIN 4-RELATED"/>
    <property type="match status" value="1"/>
</dbReference>
<dbReference type="GO" id="GO:0016020">
    <property type="term" value="C:membrane"/>
    <property type="evidence" value="ECO:0007669"/>
    <property type="project" value="UniProtKB-SubCell"/>
</dbReference>
<evidence type="ECO:0000313" key="8">
    <source>
        <dbReference type="EMBL" id="KAD3338337.1"/>
    </source>
</evidence>
<evidence type="ECO:0000313" key="9">
    <source>
        <dbReference type="Proteomes" id="UP000326396"/>
    </source>
</evidence>
<dbReference type="AlphaFoldDB" id="A0A5N6MCW0"/>
<evidence type="ECO:0000256" key="2">
    <source>
        <dbReference type="ARBA" id="ARBA00022692"/>
    </source>
</evidence>
<dbReference type="InterPro" id="IPR025592">
    <property type="entry name" value="DUF4347"/>
</dbReference>
<feature type="domain" description="GTD-binding" evidence="7">
    <location>
        <begin position="341"/>
        <end position="439"/>
    </location>
</feature>
<name>A0A5N6MCW0_9ASTR</name>
<comment type="subcellular location">
    <subcellularLocation>
        <location evidence="1">Membrane</location>
        <topology evidence="1">Single-pass membrane protein</topology>
    </subcellularLocation>
</comment>
<organism evidence="8 9">
    <name type="scientific">Mikania micrantha</name>
    <name type="common">bitter vine</name>
    <dbReference type="NCBI Taxonomy" id="192012"/>
    <lineage>
        <taxon>Eukaryota</taxon>
        <taxon>Viridiplantae</taxon>
        <taxon>Streptophyta</taxon>
        <taxon>Embryophyta</taxon>
        <taxon>Tracheophyta</taxon>
        <taxon>Spermatophyta</taxon>
        <taxon>Magnoliopsida</taxon>
        <taxon>eudicotyledons</taxon>
        <taxon>Gunneridae</taxon>
        <taxon>Pentapetalae</taxon>
        <taxon>asterids</taxon>
        <taxon>campanulids</taxon>
        <taxon>Asterales</taxon>
        <taxon>Asteraceae</taxon>
        <taxon>Asteroideae</taxon>
        <taxon>Heliantheae alliance</taxon>
        <taxon>Eupatorieae</taxon>
        <taxon>Mikania</taxon>
    </lineage>
</organism>
<dbReference type="OrthoDB" id="1047602at2759"/>
<feature type="region of interest" description="Disordered" evidence="5">
    <location>
        <begin position="306"/>
        <end position="350"/>
    </location>
</feature>
<dbReference type="GO" id="GO:0080115">
    <property type="term" value="F:myosin XI tail binding"/>
    <property type="evidence" value="ECO:0007669"/>
    <property type="project" value="UniProtKB-ARBA"/>
</dbReference>
<gene>
    <name evidence="8" type="ORF">E3N88_33858</name>
</gene>
<keyword evidence="9" id="KW-1185">Reference proteome</keyword>
<dbReference type="Pfam" id="PF14252">
    <property type="entry name" value="DUF4347"/>
    <property type="match status" value="1"/>
</dbReference>
<sequence length="594" mass="67730">MAATNEFMHHLSMAACEWFLMFLMYVEAALAFILTKFAHHCQLQTPCLFCFRFDRVFGDEKPDYYLSHFCNKHQAEVSCLITCDLHHKLSDVKEMCDECFMSTMKRNPKPLLNKNLVRVPSSTGSCSCCKNQWKPKPRSQIKLGLPKVTKQPPLPLITGRAGGRYHRRHCFKKARDKISGTTTPCHVENNNNTNNNIHVDVVDKDALSDSGCVDLKFNSCSGSDSGDSFYEIECENEGLEDYSRIIIHQVERSLSVSNLEPSVPNGIHNESIISSPPSVVSNGSIRLDVKENRPLEVSQEKCSFNQDLHYNDDHNASSSLDKNDGYDSPSTENVGEIKGESEMEKLKRQLEHDQEQLRLLHTELEEERNAAAIAADEAMAMITRLQEEKSALHMEALQYLRMMDEQAEYDMDALDKANDLVTEKDKEIQDLEAELEFFRSQYDDKSIMGNATVVKTNNFKENHVGNGKLDFISSNDSKSTRLSELRVNNLPDIDDERNHILHSISELERKFHQFSNGNSGDNPLKQNETDMGTVENEISDLNDWLEAVESDRDFLEHACNTVQSHVGLEFIEEIAQHLHDLRRVRFDRRCQTAA</sequence>
<dbReference type="PROSITE" id="PS51775">
    <property type="entry name" value="GTD_BINDING"/>
    <property type="match status" value="1"/>
</dbReference>
<keyword evidence="4 6" id="KW-0472">Membrane</keyword>
<evidence type="ECO:0000259" key="7">
    <source>
        <dbReference type="PROSITE" id="PS51775"/>
    </source>
</evidence>
<evidence type="ECO:0000256" key="6">
    <source>
        <dbReference type="SAM" id="Phobius"/>
    </source>
</evidence>
<dbReference type="InterPro" id="IPR039306">
    <property type="entry name" value="MYOB"/>
</dbReference>
<proteinExistence type="predicted"/>
<evidence type="ECO:0000256" key="1">
    <source>
        <dbReference type="ARBA" id="ARBA00004167"/>
    </source>
</evidence>
<feature type="compositionally biased region" description="Basic and acidic residues" evidence="5">
    <location>
        <begin position="309"/>
        <end position="325"/>
    </location>
</feature>
<evidence type="ECO:0000256" key="5">
    <source>
        <dbReference type="SAM" id="MobiDB-lite"/>
    </source>
</evidence>
<comment type="caution">
    <text evidence="8">The sequence shown here is derived from an EMBL/GenBank/DDBJ whole genome shotgun (WGS) entry which is preliminary data.</text>
</comment>
<keyword evidence="3 6" id="KW-1133">Transmembrane helix</keyword>
<dbReference type="Proteomes" id="UP000326396">
    <property type="component" value="Linkage Group LG6"/>
</dbReference>
<dbReference type="PANTHER" id="PTHR31448">
    <property type="entry name" value="MYOSIN-BINDING PROTEIN 2"/>
    <property type="match status" value="1"/>
</dbReference>
<dbReference type="InterPro" id="IPR007656">
    <property type="entry name" value="GTD-bd"/>
</dbReference>